<feature type="region of interest" description="Disordered" evidence="1">
    <location>
        <begin position="1"/>
        <end position="52"/>
    </location>
</feature>
<dbReference type="OrthoDB" id="10543471at2759"/>
<protein>
    <submittedName>
        <fullName evidence="2">Uncharacterized protein</fullName>
    </submittedName>
</protein>
<gene>
    <name evidence="2" type="ORF">MGYG_08485</name>
</gene>
<evidence type="ECO:0000313" key="3">
    <source>
        <dbReference type="Proteomes" id="UP000002669"/>
    </source>
</evidence>
<evidence type="ECO:0000313" key="2">
    <source>
        <dbReference type="EMBL" id="EFR05472.1"/>
    </source>
</evidence>
<sequence>MAPLKRRVKATSESLSSEFSGSPALTHATSNPSVSSPPSDSKPQIMSKEDRHQVFQEHLKKIESMTQEELVEFLKKAGHWDRNPGIPYDTDDDTKYEKGEKIA</sequence>
<accession>E4V5U7</accession>
<proteinExistence type="predicted"/>
<dbReference type="HOGENOM" id="CLU_178658_0_0_1"/>
<reference evidence="3" key="1">
    <citation type="journal article" date="2012" name="MBio">
        <title>Comparative genome analysis of Trichophyton rubrum and related dermatophytes reveals candidate genes involved in infection.</title>
        <authorList>
            <person name="Martinez D.A."/>
            <person name="Oliver B.G."/>
            <person name="Graeser Y."/>
            <person name="Goldberg J.M."/>
            <person name="Li W."/>
            <person name="Martinez-Rossi N.M."/>
            <person name="Monod M."/>
            <person name="Shelest E."/>
            <person name="Barton R.C."/>
            <person name="Birch E."/>
            <person name="Brakhage A.A."/>
            <person name="Chen Z."/>
            <person name="Gurr S.J."/>
            <person name="Heiman D."/>
            <person name="Heitman J."/>
            <person name="Kosti I."/>
            <person name="Rossi A."/>
            <person name="Saif S."/>
            <person name="Samalova M."/>
            <person name="Saunders C.W."/>
            <person name="Shea T."/>
            <person name="Summerbell R.C."/>
            <person name="Xu J."/>
            <person name="Young S."/>
            <person name="Zeng Q."/>
            <person name="Birren B.W."/>
            <person name="Cuomo C.A."/>
            <person name="White T.C."/>
        </authorList>
    </citation>
    <scope>NUCLEOTIDE SEQUENCE [LARGE SCALE GENOMIC DNA]</scope>
    <source>
        <strain evidence="3">ATCC MYA-4604 / CBS 118893</strain>
    </source>
</reference>
<dbReference type="InParanoid" id="E4V5U7"/>
<feature type="compositionally biased region" description="Low complexity" evidence="1">
    <location>
        <begin position="30"/>
        <end position="43"/>
    </location>
</feature>
<dbReference type="VEuPathDB" id="FungiDB:MGYG_08485"/>
<name>E4V5U7_ARTGP</name>
<dbReference type="eggNOG" id="ENOG502RQ9J">
    <property type="taxonomic scope" value="Eukaryota"/>
</dbReference>
<dbReference type="Proteomes" id="UP000002669">
    <property type="component" value="Unassembled WGS sequence"/>
</dbReference>
<dbReference type="AlphaFoldDB" id="E4V5U7"/>
<dbReference type="RefSeq" id="XP_003169579.1">
    <property type="nucleotide sequence ID" value="XM_003169531.1"/>
</dbReference>
<organism evidence="3">
    <name type="scientific">Arthroderma gypseum (strain ATCC MYA-4604 / CBS 118893)</name>
    <name type="common">Microsporum gypseum</name>
    <dbReference type="NCBI Taxonomy" id="535722"/>
    <lineage>
        <taxon>Eukaryota</taxon>
        <taxon>Fungi</taxon>
        <taxon>Dikarya</taxon>
        <taxon>Ascomycota</taxon>
        <taxon>Pezizomycotina</taxon>
        <taxon>Eurotiomycetes</taxon>
        <taxon>Eurotiomycetidae</taxon>
        <taxon>Onygenales</taxon>
        <taxon>Arthrodermataceae</taxon>
        <taxon>Nannizzia</taxon>
    </lineage>
</organism>
<evidence type="ECO:0000256" key="1">
    <source>
        <dbReference type="SAM" id="MobiDB-lite"/>
    </source>
</evidence>
<keyword evidence="3" id="KW-1185">Reference proteome</keyword>
<feature type="region of interest" description="Disordered" evidence="1">
    <location>
        <begin position="80"/>
        <end position="103"/>
    </location>
</feature>
<feature type="compositionally biased region" description="Basic and acidic residues" evidence="1">
    <location>
        <begin position="93"/>
        <end position="103"/>
    </location>
</feature>
<dbReference type="GeneID" id="10024810"/>
<dbReference type="EMBL" id="DS989830">
    <property type="protein sequence ID" value="EFR05472.1"/>
    <property type="molecule type" value="Genomic_DNA"/>
</dbReference>
<feature type="compositionally biased region" description="Low complexity" evidence="1">
    <location>
        <begin position="12"/>
        <end position="22"/>
    </location>
</feature>